<proteinExistence type="predicted"/>
<dbReference type="GO" id="GO:0046872">
    <property type="term" value="F:metal ion binding"/>
    <property type="evidence" value="ECO:0007669"/>
    <property type="project" value="UniProtKB-KW"/>
</dbReference>
<dbReference type="AlphaFoldDB" id="A0A550J945"/>
<dbReference type="Proteomes" id="UP000317155">
    <property type="component" value="Unassembled WGS sequence"/>
</dbReference>
<keyword evidence="5" id="KW-0119">Carbohydrate metabolism</keyword>
<dbReference type="PANTHER" id="PTHR31609:SF1">
    <property type="entry name" value="CARBOHYDRATE DEACETYLASE"/>
    <property type="match status" value="1"/>
</dbReference>
<dbReference type="Pfam" id="PF04794">
    <property type="entry name" value="YdjC"/>
    <property type="match status" value="1"/>
</dbReference>
<dbReference type="GO" id="GO:0019213">
    <property type="term" value="F:deacetylase activity"/>
    <property type="evidence" value="ECO:0007669"/>
    <property type="project" value="TreeGrafter"/>
</dbReference>
<comment type="caution">
    <text evidence="6">The sequence shown here is derived from an EMBL/GenBank/DDBJ whole genome shotgun (WGS) entry which is preliminary data.</text>
</comment>
<evidence type="ECO:0000256" key="2">
    <source>
        <dbReference type="ARBA" id="ARBA00022723"/>
    </source>
</evidence>
<dbReference type="OrthoDB" id="9774177at2"/>
<dbReference type="RefSeq" id="WP_092058879.1">
    <property type="nucleotide sequence ID" value="NZ_FOJJ01000041.1"/>
</dbReference>
<keyword evidence="4" id="KW-0460">Magnesium</keyword>
<evidence type="ECO:0000256" key="4">
    <source>
        <dbReference type="ARBA" id="ARBA00022842"/>
    </source>
</evidence>
<evidence type="ECO:0000256" key="3">
    <source>
        <dbReference type="ARBA" id="ARBA00022801"/>
    </source>
</evidence>
<gene>
    <name evidence="6" type="ORF">FL622_12685</name>
</gene>
<dbReference type="SUPFAM" id="SSF88713">
    <property type="entry name" value="Glycoside hydrolase/deacetylase"/>
    <property type="match status" value="1"/>
</dbReference>
<protein>
    <submittedName>
        <fullName evidence="6">ChbG/HpnK family deacetylase</fullName>
    </submittedName>
</protein>
<evidence type="ECO:0000313" key="7">
    <source>
        <dbReference type="Proteomes" id="UP000317155"/>
    </source>
</evidence>
<dbReference type="GO" id="GO:0005975">
    <property type="term" value="P:carbohydrate metabolic process"/>
    <property type="evidence" value="ECO:0007669"/>
    <property type="project" value="InterPro"/>
</dbReference>
<name>A0A550J945_9BACT</name>
<dbReference type="InterPro" id="IPR011330">
    <property type="entry name" value="Glyco_hydro/deAcase_b/a-brl"/>
</dbReference>
<organism evidence="6 7">
    <name type="scientific">Trichloromonas acetexigens</name>
    <dbReference type="NCBI Taxonomy" id="38815"/>
    <lineage>
        <taxon>Bacteria</taxon>
        <taxon>Pseudomonadati</taxon>
        <taxon>Thermodesulfobacteriota</taxon>
        <taxon>Desulfuromonadia</taxon>
        <taxon>Desulfuromonadales</taxon>
        <taxon>Trichloromonadaceae</taxon>
        <taxon>Trichloromonas</taxon>
    </lineage>
</organism>
<dbReference type="InterPro" id="IPR006879">
    <property type="entry name" value="YdjC-like"/>
</dbReference>
<evidence type="ECO:0000256" key="1">
    <source>
        <dbReference type="ARBA" id="ARBA00001946"/>
    </source>
</evidence>
<keyword evidence="3" id="KW-0378">Hydrolase</keyword>
<reference evidence="6 7" key="1">
    <citation type="submission" date="2019-07" db="EMBL/GenBank/DDBJ databases">
        <title>Insights of Desulfuromonas acetexigens electromicrobiology.</title>
        <authorList>
            <person name="Katuri K."/>
            <person name="Sapireddy V."/>
            <person name="Shaw D.R."/>
            <person name="Saikaly P."/>
        </authorList>
    </citation>
    <scope>NUCLEOTIDE SEQUENCE [LARGE SCALE GENOMIC DNA]</scope>
    <source>
        <strain evidence="6 7">2873</strain>
    </source>
</reference>
<dbReference type="Gene3D" id="3.20.20.370">
    <property type="entry name" value="Glycoside hydrolase/deacetylase"/>
    <property type="match status" value="1"/>
</dbReference>
<sequence length="276" mass="30116">MIQLIVNADDLGSGPERDRGIFRCFEQGIVTSVSLLANGPHFTEATREALRLGMPLGVHLNLSEGRALTGVIAGLTDEGGGFSGKPELRRILAAGDFDRQGARRELAAQIDRVRQAGLTPDHLDSHQHFLLFSAVTELVLDLARDEGIRALRRPLPAEDPRRDPPPPLGDELALYRRLAPAVSALIDGAGFFAPQGLWGMTILDRLDNQALLAVLEEMPDGVWELMVHPGYRDAGQPFSGPERVREILALTDPRMTRLVCEKEIHLTHFGACACAS</sequence>
<comment type="cofactor">
    <cofactor evidence="1">
        <name>Mg(2+)</name>
        <dbReference type="ChEBI" id="CHEBI:18420"/>
    </cofactor>
</comment>
<keyword evidence="7" id="KW-1185">Reference proteome</keyword>
<dbReference type="PANTHER" id="PTHR31609">
    <property type="entry name" value="YDJC DEACETYLASE FAMILY MEMBER"/>
    <property type="match status" value="1"/>
</dbReference>
<keyword evidence="2" id="KW-0479">Metal-binding</keyword>
<dbReference type="GO" id="GO:0016787">
    <property type="term" value="F:hydrolase activity"/>
    <property type="evidence" value="ECO:0007669"/>
    <property type="project" value="UniProtKB-KW"/>
</dbReference>
<evidence type="ECO:0000256" key="5">
    <source>
        <dbReference type="ARBA" id="ARBA00023277"/>
    </source>
</evidence>
<accession>A0A550J945</accession>
<dbReference type="EMBL" id="VJVV01000009">
    <property type="protein sequence ID" value="TRO79759.1"/>
    <property type="molecule type" value="Genomic_DNA"/>
</dbReference>
<evidence type="ECO:0000313" key="6">
    <source>
        <dbReference type="EMBL" id="TRO79759.1"/>
    </source>
</evidence>